<evidence type="ECO:0000313" key="6">
    <source>
        <dbReference type="EMBL" id="RKP28189.1"/>
    </source>
</evidence>
<feature type="domain" description="Choline/carnitine acyltransferase" evidence="5">
    <location>
        <begin position="25"/>
        <end position="633"/>
    </location>
</feature>
<name>A0A4V1J2D6_9FUNG</name>
<dbReference type="Pfam" id="PF00755">
    <property type="entry name" value="Carn_acyltransf"/>
    <property type="match status" value="1"/>
</dbReference>
<dbReference type="AlphaFoldDB" id="A0A4V1J2D6"/>
<accession>A0A4V1J2D6</accession>
<dbReference type="Proteomes" id="UP000278143">
    <property type="component" value="Unassembled WGS sequence"/>
</dbReference>
<sequence>MTASPSTHDAAPPATLALQGTLPHLPVPSLDKTFAVYLRSLEPLVSPEQLATTKANVADFLRQGGLGEQLQRRLIDHAARETVNHGNWLDAWWLRLAYHQWREPLLVNSNWCMLFHDDPALVKAVAAGQCDISGRDHPSGYSAAQVKRAVSLLQGWLDIKDALEQGRYPIERMRDAPLCMHQYYQFFGVTRVPMPGCDMLRGGGTNYSQSKAARDVLLMMHNQPYRVPVYTEDGQRLSDADLESQFWRAIHDLEARMSSSSLDEPVCLFTGDHRDLWAEARQKLVDLSDVNVRSLEAIEACIMAVSLDEFAARDAAPPSASANDDVAIACSYRNGLANPNNRWFDKCLTEVVERDGRASVNGEHSPCDALIASIMGEATVRRPLTYMGAAPPTPSAAGVQAPQALRFVLDATLADMLKETRRRVDAVSANSDSNVLRFRDYGADTIKRIGKVSPDAYVQMALQLAYYTMHRKFAPTYESASTRIYLKGRTETVRTLSSESRAWCEAMHNPAISNAERYRLFQAACKAHVQYLKIASNGYGCDRHLLGLRMMLRDGEQHAVFTDRAFGESQTWRLSTSALTTGDLILACGFGAVVEDGYGINYQARPNILQFGMESKVSCQETDTKQFRATLEQVLRDMRTLCEAVNGADNPRSSKM</sequence>
<protein>
    <submittedName>
        <fullName evidence="6">Carnitine acetyltransferase</fullName>
    </submittedName>
</protein>
<dbReference type="SUPFAM" id="SSF52777">
    <property type="entry name" value="CoA-dependent acyltransferases"/>
    <property type="match status" value="2"/>
</dbReference>
<comment type="similarity">
    <text evidence="1">Belongs to the carnitine/choline acetyltransferase family.</text>
</comment>
<keyword evidence="2 6" id="KW-0808">Transferase</keyword>
<dbReference type="PANTHER" id="PTHR22589">
    <property type="entry name" value="CARNITINE O-ACYLTRANSFERASE"/>
    <property type="match status" value="1"/>
</dbReference>
<dbReference type="Gene3D" id="3.30.559.70">
    <property type="entry name" value="Choline/Carnitine o-acyltransferase, domain 2"/>
    <property type="match status" value="1"/>
</dbReference>
<evidence type="ECO:0000256" key="1">
    <source>
        <dbReference type="ARBA" id="ARBA00005232"/>
    </source>
</evidence>
<keyword evidence="3" id="KW-0012">Acyltransferase</keyword>
<evidence type="ECO:0000259" key="5">
    <source>
        <dbReference type="Pfam" id="PF00755"/>
    </source>
</evidence>
<dbReference type="InterPro" id="IPR023213">
    <property type="entry name" value="CAT-like_dom_sf"/>
</dbReference>
<evidence type="ECO:0000313" key="7">
    <source>
        <dbReference type="Proteomes" id="UP000278143"/>
    </source>
</evidence>
<keyword evidence="7" id="KW-1185">Reference proteome</keyword>
<organism evidence="6 7">
    <name type="scientific">Syncephalis pseudoplumigaleata</name>
    <dbReference type="NCBI Taxonomy" id="1712513"/>
    <lineage>
        <taxon>Eukaryota</taxon>
        <taxon>Fungi</taxon>
        <taxon>Fungi incertae sedis</taxon>
        <taxon>Zoopagomycota</taxon>
        <taxon>Zoopagomycotina</taxon>
        <taxon>Zoopagomycetes</taxon>
        <taxon>Zoopagales</taxon>
        <taxon>Piptocephalidaceae</taxon>
        <taxon>Syncephalis</taxon>
    </lineage>
</organism>
<evidence type="ECO:0000256" key="2">
    <source>
        <dbReference type="ARBA" id="ARBA00022679"/>
    </source>
</evidence>
<dbReference type="Gene3D" id="3.30.559.10">
    <property type="entry name" value="Chloramphenicol acetyltransferase-like domain"/>
    <property type="match status" value="1"/>
</dbReference>
<dbReference type="InterPro" id="IPR000542">
    <property type="entry name" value="Carn_acyl_trans"/>
</dbReference>
<dbReference type="PANTHER" id="PTHR22589:SF107">
    <property type="entry name" value="CHOLINE_CARNITINE ACYLTRANSFERASE DOMAIN-CONTAINING PROTEIN"/>
    <property type="match status" value="1"/>
</dbReference>
<dbReference type="GO" id="GO:0016746">
    <property type="term" value="F:acyltransferase activity"/>
    <property type="evidence" value="ECO:0007669"/>
    <property type="project" value="UniProtKB-KW"/>
</dbReference>
<evidence type="ECO:0000256" key="3">
    <source>
        <dbReference type="ARBA" id="ARBA00023315"/>
    </source>
</evidence>
<feature type="active site" description="Proton acceptor" evidence="4">
    <location>
        <position position="364"/>
    </location>
</feature>
<dbReference type="InterPro" id="IPR042231">
    <property type="entry name" value="Cho/carn_acyl_trans_2"/>
</dbReference>
<dbReference type="EMBL" id="KZ989112">
    <property type="protein sequence ID" value="RKP28189.1"/>
    <property type="molecule type" value="Genomic_DNA"/>
</dbReference>
<dbReference type="InterPro" id="IPR039551">
    <property type="entry name" value="Cho/carn_acyl_trans"/>
</dbReference>
<reference evidence="7" key="1">
    <citation type="journal article" date="2018" name="Nat. Microbiol.">
        <title>Leveraging single-cell genomics to expand the fungal tree of life.</title>
        <authorList>
            <person name="Ahrendt S.R."/>
            <person name="Quandt C.A."/>
            <person name="Ciobanu D."/>
            <person name="Clum A."/>
            <person name="Salamov A."/>
            <person name="Andreopoulos B."/>
            <person name="Cheng J.F."/>
            <person name="Woyke T."/>
            <person name="Pelin A."/>
            <person name="Henrissat B."/>
            <person name="Reynolds N.K."/>
            <person name="Benny G.L."/>
            <person name="Smith M.E."/>
            <person name="James T.Y."/>
            <person name="Grigoriev I.V."/>
        </authorList>
    </citation>
    <scope>NUCLEOTIDE SEQUENCE [LARGE SCALE GENOMIC DNA]</scope>
    <source>
        <strain evidence="7">Benny S71-1</strain>
    </source>
</reference>
<dbReference type="OrthoDB" id="240216at2759"/>
<gene>
    <name evidence="6" type="ORF">SYNPS1DRAFT_11608</name>
</gene>
<proteinExistence type="inferred from homology"/>
<evidence type="ECO:0000256" key="4">
    <source>
        <dbReference type="PIRSR" id="PIRSR600542-1"/>
    </source>
</evidence>